<keyword evidence="2" id="KW-1185">Reference proteome</keyword>
<dbReference type="Proteomes" id="UP000321893">
    <property type="component" value="Unassembled WGS sequence"/>
</dbReference>
<protein>
    <submittedName>
        <fullName evidence="1">Uncharacterized protein</fullName>
    </submittedName>
</protein>
<organism evidence="1 2">
    <name type="scientific">Lentilactobacillus kefiri</name>
    <name type="common">Lactobacillus kefiri</name>
    <dbReference type="NCBI Taxonomy" id="33962"/>
    <lineage>
        <taxon>Bacteria</taxon>
        <taxon>Bacillati</taxon>
        <taxon>Bacillota</taxon>
        <taxon>Bacilli</taxon>
        <taxon>Lactobacillales</taxon>
        <taxon>Lactobacillaceae</taxon>
        <taxon>Lentilactobacillus</taxon>
    </lineage>
</organism>
<dbReference type="EMBL" id="BJVK01000013">
    <property type="protein sequence ID" value="GEL28436.1"/>
    <property type="molecule type" value="Genomic_DNA"/>
</dbReference>
<accession>A0A511DUC0</accession>
<dbReference type="STRING" id="1423764.FC95_GL000660"/>
<sequence>MLTNILTNIGLVLGLTIGVPFLFIFLLSSINHRTKQQIANRFGIGGQIGFGFLGIMIHEASHLLMALVFGHHVDQFRLVRIPTADNDTLGYVHHTWNNRNLYQNMGNLFIGVAPIFGCCLTTLLLAKFTIPEVYQSLIMSTHQSFSQMTFIMPTFSWPKMLIFLVVAANICIGGFDLSQADFENSKQGFWQAVLFLVLLTLVISVTPWQESLFSLLYHFTVIIVVISLFNLLISLVMNLIFRFI</sequence>
<dbReference type="RefSeq" id="WP_056981305.1">
    <property type="nucleotide sequence ID" value="NZ_BJVK01000013.1"/>
</dbReference>
<evidence type="ECO:0000313" key="1">
    <source>
        <dbReference type="EMBL" id="GEL28436.1"/>
    </source>
</evidence>
<reference evidence="1" key="1">
    <citation type="submission" date="2019-07" db="EMBL/GenBank/DDBJ databases">
        <title>Whole genome shotgun sequence of Lactobacillus kefiri NBRC 15888.</title>
        <authorList>
            <person name="Hosoyama A."/>
            <person name="Uohara A."/>
            <person name="Ohji S."/>
            <person name="Ichikawa N."/>
        </authorList>
    </citation>
    <scope>NUCLEOTIDE SEQUENCE [LARGE SCALE GENOMIC DNA]</scope>
    <source>
        <strain evidence="1">NBRC 15888</strain>
    </source>
</reference>
<name>A0A511DUC0_LENKE</name>
<dbReference type="GeneID" id="71567152"/>
<evidence type="ECO:0000313" key="2">
    <source>
        <dbReference type="Proteomes" id="UP000321893"/>
    </source>
</evidence>
<dbReference type="OrthoDB" id="258743at2"/>
<comment type="caution">
    <text evidence="1">The sequence shown here is derived from an EMBL/GenBank/DDBJ whole genome shotgun (WGS) entry which is preliminary data.</text>
</comment>
<proteinExistence type="predicted"/>
<dbReference type="AlphaFoldDB" id="A0A511DUC0"/>
<gene>
    <name evidence="1" type="ORF">LKE01_12560</name>
</gene>